<evidence type="ECO:0000256" key="7">
    <source>
        <dbReference type="RuleBase" id="RU365082"/>
    </source>
</evidence>
<dbReference type="GO" id="GO:0070847">
    <property type="term" value="C:core mediator complex"/>
    <property type="evidence" value="ECO:0007669"/>
    <property type="project" value="TreeGrafter"/>
</dbReference>
<dbReference type="InterPro" id="IPR055122">
    <property type="entry name" value="Med14_N"/>
</dbReference>
<proteinExistence type="inferred from homology"/>
<protein>
    <recommendedName>
        <fullName evidence="7">Mediator of RNA polymerase II transcription subunit 14</fullName>
    </recommendedName>
    <alternativeName>
        <fullName evidence="7">Mediator complex subunit 14</fullName>
    </alternativeName>
</protein>
<keyword evidence="10" id="KW-1185">Reference proteome</keyword>
<dbReference type="GO" id="GO:0016592">
    <property type="term" value="C:mediator complex"/>
    <property type="evidence" value="ECO:0007669"/>
    <property type="project" value="UniProtKB-UniRule"/>
</dbReference>
<comment type="subcellular location">
    <subcellularLocation>
        <location evidence="1 7">Nucleus</location>
    </subcellularLocation>
</comment>
<accession>A0A1R2ALT4</accession>
<evidence type="ECO:0000256" key="6">
    <source>
        <dbReference type="ARBA" id="ARBA00023242"/>
    </source>
</evidence>
<evidence type="ECO:0000259" key="8">
    <source>
        <dbReference type="Pfam" id="PF08638"/>
    </source>
</evidence>
<gene>
    <name evidence="9" type="ORF">SteCoe_38112</name>
</gene>
<evidence type="ECO:0000256" key="1">
    <source>
        <dbReference type="ARBA" id="ARBA00004123"/>
    </source>
</evidence>
<dbReference type="GO" id="GO:0003712">
    <property type="term" value="F:transcription coregulator activity"/>
    <property type="evidence" value="ECO:0007669"/>
    <property type="project" value="UniProtKB-UniRule"/>
</dbReference>
<feature type="domain" description="Mediator complex subunit MED14 N-terminal" evidence="8">
    <location>
        <begin position="17"/>
        <end position="140"/>
    </location>
</feature>
<evidence type="ECO:0000256" key="5">
    <source>
        <dbReference type="ARBA" id="ARBA00023163"/>
    </source>
</evidence>
<dbReference type="Proteomes" id="UP000187209">
    <property type="component" value="Unassembled WGS sequence"/>
</dbReference>
<keyword evidence="6 7" id="KW-0539">Nucleus</keyword>
<evidence type="ECO:0000256" key="3">
    <source>
        <dbReference type="ARBA" id="ARBA00023015"/>
    </source>
</evidence>
<comment type="function">
    <text evidence="7">Component of the Mediator complex, a coactivator involved in the regulated transcription of nearly all RNA polymerase II-dependent genes. Mediator functions as a bridge to convey information from gene-specific regulatory proteins to the basal RNA polymerase II transcription machinery. Mediator is recruited to promoters by direct interactions with regulatory proteins and serves as a scaffold for the assembly of a functional preinitiation complex with RNA polymerase II and the general transcription factors.</text>
</comment>
<sequence>MGSIKITDLVACVSQFLMRELHEISKSQKKVGLIDYCSKTRSMLKRVKKIITWLRVYTQSLSKQQALESYANSRTLAQKEVANFLFSLKNQQTFNLRSPPFAINEAADILCRGEYYGFPRLGFVEDKKKIPIEKLTRIIKHKALLIEAPIGAELKIDQGKLTITREEHSLIFTVNDKLEWIIFDFTVSHQELIMLQKEQIFKELCETLNKSKDINQALVDTDMYLKRYSHQALLDIFYRQSKTIKDIQITYDKNTQLRLTYWPACTGNLILSIGSQGLEISHNPHLENSINFSKEISEMLHQAISAYKKQRLLNLFPRCRYDKRLYITLNGEECMQVDISYFTGEFLVYIHGKYSNELSTKLKTKKMYEIFNEIDEKILQKQVESICRSLGRELIQEPLRFCRCLYSQGPMIKRKDVLGYIDLGSMLPTDTVGHMVVFAMMIIINSFSSELVGYNDTEEEYCIFIMSKGNLTLEAFLKNSLRISKERITLMRIPIMLLAKMDI</sequence>
<keyword evidence="5 7" id="KW-0804">Transcription</keyword>
<dbReference type="Pfam" id="PF08638">
    <property type="entry name" value="Med14"/>
    <property type="match status" value="1"/>
</dbReference>
<comment type="subunit">
    <text evidence="7">Component of the Mediator complex.</text>
</comment>
<keyword evidence="3 7" id="KW-0805">Transcription regulation</keyword>
<keyword evidence="4 7" id="KW-0010">Activator</keyword>
<comment type="caution">
    <text evidence="9">The sequence shown here is derived from an EMBL/GenBank/DDBJ whole genome shotgun (WGS) entry which is preliminary data.</text>
</comment>
<evidence type="ECO:0000313" key="10">
    <source>
        <dbReference type="Proteomes" id="UP000187209"/>
    </source>
</evidence>
<reference evidence="9 10" key="1">
    <citation type="submission" date="2016-11" db="EMBL/GenBank/DDBJ databases">
        <title>The macronuclear genome of Stentor coeruleus: a giant cell with tiny introns.</title>
        <authorList>
            <person name="Slabodnick M."/>
            <person name="Ruby J.G."/>
            <person name="Reiff S.B."/>
            <person name="Swart E.C."/>
            <person name="Gosai S."/>
            <person name="Prabakaran S."/>
            <person name="Witkowska E."/>
            <person name="Larue G.E."/>
            <person name="Fisher S."/>
            <person name="Freeman R.M."/>
            <person name="Gunawardena J."/>
            <person name="Chu W."/>
            <person name="Stover N.A."/>
            <person name="Gregory B.D."/>
            <person name="Nowacki M."/>
            <person name="Derisi J."/>
            <person name="Roy S.W."/>
            <person name="Marshall W.F."/>
            <person name="Sood P."/>
        </authorList>
    </citation>
    <scope>NUCLEOTIDE SEQUENCE [LARGE SCALE GENOMIC DNA]</scope>
    <source>
        <strain evidence="9">WM001</strain>
    </source>
</reference>
<dbReference type="OrthoDB" id="321484at2759"/>
<dbReference type="GO" id="GO:0006357">
    <property type="term" value="P:regulation of transcription by RNA polymerase II"/>
    <property type="evidence" value="ECO:0007669"/>
    <property type="project" value="InterPro"/>
</dbReference>
<evidence type="ECO:0000256" key="4">
    <source>
        <dbReference type="ARBA" id="ARBA00023159"/>
    </source>
</evidence>
<dbReference type="PANTHER" id="PTHR12809">
    <property type="entry name" value="MEDIATOR COMPLEX SUBUNIT"/>
    <property type="match status" value="1"/>
</dbReference>
<dbReference type="EMBL" id="MPUH01002105">
    <property type="protein sequence ID" value="OMJ65493.1"/>
    <property type="molecule type" value="Genomic_DNA"/>
</dbReference>
<evidence type="ECO:0000256" key="2">
    <source>
        <dbReference type="ARBA" id="ARBA00007813"/>
    </source>
</evidence>
<dbReference type="PANTHER" id="PTHR12809:SF2">
    <property type="entry name" value="MEDIATOR OF RNA POLYMERASE II TRANSCRIPTION SUBUNIT 14"/>
    <property type="match status" value="1"/>
</dbReference>
<dbReference type="AlphaFoldDB" id="A0A1R2ALT4"/>
<name>A0A1R2ALT4_9CILI</name>
<evidence type="ECO:0000313" key="9">
    <source>
        <dbReference type="EMBL" id="OMJ65493.1"/>
    </source>
</evidence>
<organism evidence="9 10">
    <name type="scientific">Stentor coeruleus</name>
    <dbReference type="NCBI Taxonomy" id="5963"/>
    <lineage>
        <taxon>Eukaryota</taxon>
        <taxon>Sar</taxon>
        <taxon>Alveolata</taxon>
        <taxon>Ciliophora</taxon>
        <taxon>Postciliodesmatophora</taxon>
        <taxon>Heterotrichea</taxon>
        <taxon>Heterotrichida</taxon>
        <taxon>Stentoridae</taxon>
        <taxon>Stentor</taxon>
    </lineage>
</organism>
<comment type="similarity">
    <text evidence="2 7">Belongs to the Mediator complex subunit 14 family.</text>
</comment>
<dbReference type="InterPro" id="IPR013947">
    <property type="entry name" value="Mediator_Med14"/>
</dbReference>